<dbReference type="Proteomes" id="UP000254978">
    <property type="component" value="Unassembled WGS sequence"/>
</dbReference>
<evidence type="ECO:0000313" key="2">
    <source>
        <dbReference type="Proteomes" id="UP000254978"/>
    </source>
</evidence>
<evidence type="ECO:0000313" key="1">
    <source>
        <dbReference type="EMBL" id="SUE94917.1"/>
    </source>
</evidence>
<name>A0A379PJ57_9MYCO</name>
<organism evidence="1 2">
    <name type="scientific">Mycolicibacterium tokaiense</name>
    <dbReference type="NCBI Taxonomy" id="39695"/>
    <lineage>
        <taxon>Bacteria</taxon>
        <taxon>Bacillati</taxon>
        <taxon>Actinomycetota</taxon>
        <taxon>Actinomycetes</taxon>
        <taxon>Mycobacteriales</taxon>
        <taxon>Mycobacteriaceae</taxon>
        <taxon>Mycolicibacterium</taxon>
    </lineage>
</organism>
<protein>
    <submittedName>
        <fullName evidence="1">Uncharacterized protein</fullName>
    </submittedName>
</protein>
<accession>A0A379PJ57</accession>
<sequence>MAAEDDGSVQANNQDLPKTASMTQTLLRYGYVPFMLLESTALHSLWLTNRGHHCGWRD</sequence>
<reference evidence="1 2" key="1">
    <citation type="submission" date="2018-06" db="EMBL/GenBank/DDBJ databases">
        <authorList>
            <consortium name="Pathogen Informatics"/>
            <person name="Doyle S."/>
        </authorList>
    </citation>
    <scope>NUCLEOTIDE SEQUENCE [LARGE SCALE GENOMIC DNA]</scope>
    <source>
        <strain evidence="1 2">NCTC10821</strain>
    </source>
</reference>
<proteinExistence type="predicted"/>
<dbReference type="AlphaFoldDB" id="A0A379PJ57"/>
<keyword evidence="2" id="KW-1185">Reference proteome</keyword>
<gene>
    <name evidence="1" type="ORF">NCTC10821_06216</name>
</gene>
<dbReference type="EMBL" id="UGQT01000003">
    <property type="protein sequence ID" value="SUE94917.1"/>
    <property type="molecule type" value="Genomic_DNA"/>
</dbReference>